<evidence type="ECO:0000256" key="1">
    <source>
        <dbReference type="SAM" id="MobiDB-lite"/>
    </source>
</evidence>
<feature type="region of interest" description="Disordered" evidence="1">
    <location>
        <begin position="428"/>
        <end position="454"/>
    </location>
</feature>
<proteinExistence type="predicted"/>
<keyword evidence="3" id="KW-1185">Reference proteome</keyword>
<dbReference type="Proteomes" id="UP001222325">
    <property type="component" value="Unassembled WGS sequence"/>
</dbReference>
<dbReference type="AlphaFoldDB" id="A0AAD6XVS0"/>
<reference evidence="2" key="1">
    <citation type="submission" date="2023-03" db="EMBL/GenBank/DDBJ databases">
        <title>Massive genome expansion in bonnet fungi (Mycena s.s.) driven by repeated elements and novel gene families across ecological guilds.</title>
        <authorList>
            <consortium name="Lawrence Berkeley National Laboratory"/>
            <person name="Harder C.B."/>
            <person name="Miyauchi S."/>
            <person name="Viragh M."/>
            <person name="Kuo A."/>
            <person name="Thoen E."/>
            <person name="Andreopoulos B."/>
            <person name="Lu D."/>
            <person name="Skrede I."/>
            <person name="Drula E."/>
            <person name="Henrissat B."/>
            <person name="Morin E."/>
            <person name="Kohler A."/>
            <person name="Barry K."/>
            <person name="LaButti K."/>
            <person name="Morin E."/>
            <person name="Salamov A."/>
            <person name="Lipzen A."/>
            <person name="Mereny Z."/>
            <person name="Hegedus B."/>
            <person name="Baldrian P."/>
            <person name="Stursova M."/>
            <person name="Weitz H."/>
            <person name="Taylor A."/>
            <person name="Grigoriev I.V."/>
            <person name="Nagy L.G."/>
            <person name="Martin F."/>
            <person name="Kauserud H."/>
        </authorList>
    </citation>
    <scope>NUCLEOTIDE SEQUENCE</scope>
    <source>
        <strain evidence="2">CBHHK173m</strain>
    </source>
</reference>
<organism evidence="2 3">
    <name type="scientific">Mycena belliarum</name>
    <dbReference type="NCBI Taxonomy" id="1033014"/>
    <lineage>
        <taxon>Eukaryota</taxon>
        <taxon>Fungi</taxon>
        <taxon>Dikarya</taxon>
        <taxon>Basidiomycota</taxon>
        <taxon>Agaricomycotina</taxon>
        <taxon>Agaricomycetes</taxon>
        <taxon>Agaricomycetidae</taxon>
        <taxon>Agaricales</taxon>
        <taxon>Marasmiineae</taxon>
        <taxon>Mycenaceae</taxon>
        <taxon>Mycena</taxon>
    </lineage>
</organism>
<evidence type="ECO:0000313" key="3">
    <source>
        <dbReference type="Proteomes" id="UP001222325"/>
    </source>
</evidence>
<evidence type="ECO:0000313" key="2">
    <source>
        <dbReference type="EMBL" id="KAJ7099471.1"/>
    </source>
</evidence>
<protein>
    <submittedName>
        <fullName evidence="2">Uncharacterized protein</fullName>
    </submittedName>
</protein>
<dbReference type="EMBL" id="JARJCN010000007">
    <property type="protein sequence ID" value="KAJ7099471.1"/>
    <property type="molecule type" value="Genomic_DNA"/>
</dbReference>
<gene>
    <name evidence="2" type="ORF">B0H15DRAFT_820388</name>
</gene>
<feature type="compositionally biased region" description="Basic and acidic residues" evidence="1">
    <location>
        <begin position="335"/>
        <end position="346"/>
    </location>
</feature>
<comment type="caution">
    <text evidence="2">The sequence shown here is derived from an EMBL/GenBank/DDBJ whole genome shotgun (WGS) entry which is preliminary data.</text>
</comment>
<name>A0AAD6XVS0_9AGAR</name>
<accession>A0AAD6XVS0</accession>
<sequence>MEFHQLGGFGAGIYCYGTAKNGLSQQVFDPLQTFQARPDGSLELVLGIKRSGTSHLLLTREENDLLKKCIPRNRGMQWRDRPYFSDDFESLSPIVFTDFRELKKKLDELTPKSGTGKQGTDTSSLNKAYSSAGQIDVVRSQFENSRVLYRTLQNDINPRKFALDSTSWTSSIRVFSFCCNVWSVDSRPLEERKRAPRMLDVGLCEAPTPTLAGEMITSSHIVLANNSNLQNAKKLDYEYDDPHGPTETLDAPALAGRVRDFFSRYTETTANPIVLLVHHRETAMNVLKSFGVDISRWEFELKKLLRPERIAPPRQAPSDPRRRSGVPRGRSASPRPHDRSRRESPPRRAYAPVYVVDVHSMYTAVMKTPPKTENAPTETVLAIYKRFRLLNDQLRDKDGWCAGNECWMLVEIFCAMATRRAIDDQHLEWPAPPSAAQDEGESDVSDYGDSGASD</sequence>
<feature type="region of interest" description="Disordered" evidence="1">
    <location>
        <begin position="309"/>
        <end position="346"/>
    </location>
</feature>